<feature type="transmembrane region" description="Helical" evidence="1">
    <location>
        <begin position="313"/>
        <end position="333"/>
    </location>
</feature>
<keyword evidence="3" id="KW-1185">Reference proteome</keyword>
<sequence length="379" mass="39699">MQKLDDFLGALSGLLAQCGVRVGPDTLRVIVLALAATVALRLSFGLARTVVEAGGSVLSFSRTQIENKFWRQAGKLTTVISFVLLALAYGLYGQDQSRPIGAALLAMVHDRLAKVVPLAILTQVVLLCGLWIAFGLITRVPPRILVKPFLALLGFLGVMAGATADSAGVLLLTRGRPVPSLVLAGATMVVALPFLLLGAQLRAARTGPAPVLNAVVVLIGSVIGFSLAGAVLASVYAGVYRTTSVTGLLAFDTMVSSVLVLVACYRFRAYLGEAEVPEMLPRFIDFTLAVSAAAIAAARLADPKVTLPGVPPWVLTVGPPLAIAAMIFTAHLLRLGRGSGRWWLCLATALATSLLIGPARDLIGHQLAPLVELLPLPPW</sequence>
<keyword evidence="1" id="KW-1133">Transmembrane helix</keyword>
<protein>
    <recommendedName>
        <fullName evidence="4">Membrane protein YkvI</fullName>
    </recommendedName>
</protein>
<evidence type="ECO:0000313" key="2">
    <source>
        <dbReference type="EMBL" id="GAA1274176.1"/>
    </source>
</evidence>
<name>A0ABN1WZR2_9ACTN</name>
<feature type="transmembrane region" description="Helical" evidence="1">
    <location>
        <begin position="112"/>
        <end position="137"/>
    </location>
</feature>
<keyword evidence="1" id="KW-0472">Membrane</keyword>
<dbReference type="Proteomes" id="UP001500037">
    <property type="component" value="Unassembled WGS sequence"/>
</dbReference>
<dbReference type="RefSeq" id="WP_344446458.1">
    <property type="nucleotide sequence ID" value="NZ_BAAALF010000246.1"/>
</dbReference>
<feature type="transmembrane region" description="Helical" evidence="1">
    <location>
        <begin position="245"/>
        <end position="267"/>
    </location>
</feature>
<feature type="transmembrane region" description="Helical" evidence="1">
    <location>
        <begin position="178"/>
        <end position="199"/>
    </location>
</feature>
<evidence type="ECO:0008006" key="4">
    <source>
        <dbReference type="Google" id="ProtNLM"/>
    </source>
</evidence>
<evidence type="ECO:0000313" key="3">
    <source>
        <dbReference type="Proteomes" id="UP001500037"/>
    </source>
</evidence>
<gene>
    <name evidence="2" type="ORF">GCM10009665_72190</name>
</gene>
<feature type="transmembrane region" description="Helical" evidence="1">
    <location>
        <begin position="149"/>
        <end position="172"/>
    </location>
</feature>
<evidence type="ECO:0000256" key="1">
    <source>
        <dbReference type="SAM" id="Phobius"/>
    </source>
</evidence>
<dbReference type="EMBL" id="BAAALF010000246">
    <property type="protein sequence ID" value="GAA1274176.1"/>
    <property type="molecule type" value="Genomic_DNA"/>
</dbReference>
<feature type="transmembrane region" description="Helical" evidence="1">
    <location>
        <begin position="211"/>
        <end position="239"/>
    </location>
</feature>
<feature type="transmembrane region" description="Helical" evidence="1">
    <location>
        <begin position="340"/>
        <end position="359"/>
    </location>
</feature>
<feature type="transmembrane region" description="Helical" evidence="1">
    <location>
        <begin position="72"/>
        <end position="92"/>
    </location>
</feature>
<feature type="transmembrane region" description="Helical" evidence="1">
    <location>
        <begin position="279"/>
        <end position="301"/>
    </location>
</feature>
<reference evidence="2 3" key="1">
    <citation type="journal article" date="2019" name="Int. J. Syst. Evol. Microbiol.">
        <title>The Global Catalogue of Microorganisms (GCM) 10K type strain sequencing project: providing services to taxonomists for standard genome sequencing and annotation.</title>
        <authorList>
            <consortium name="The Broad Institute Genomics Platform"/>
            <consortium name="The Broad Institute Genome Sequencing Center for Infectious Disease"/>
            <person name="Wu L."/>
            <person name="Ma J."/>
        </authorList>
    </citation>
    <scope>NUCLEOTIDE SEQUENCE [LARGE SCALE GENOMIC DNA]</scope>
    <source>
        <strain evidence="2 3">JCM 13004</strain>
    </source>
</reference>
<accession>A0ABN1WZR2</accession>
<comment type="caution">
    <text evidence="2">The sequence shown here is derived from an EMBL/GenBank/DDBJ whole genome shotgun (WGS) entry which is preliminary data.</text>
</comment>
<feature type="transmembrane region" description="Helical" evidence="1">
    <location>
        <begin position="28"/>
        <end position="51"/>
    </location>
</feature>
<keyword evidence="1" id="KW-0812">Transmembrane</keyword>
<proteinExistence type="predicted"/>
<organism evidence="2 3">
    <name type="scientific">Kitasatospora nipponensis</name>
    <dbReference type="NCBI Taxonomy" id="258049"/>
    <lineage>
        <taxon>Bacteria</taxon>
        <taxon>Bacillati</taxon>
        <taxon>Actinomycetota</taxon>
        <taxon>Actinomycetes</taxon>
        <taxon>Kitasatosporales</taxon>
        <taxon>Streptomycetaceae</taxon>
        <taxon>Kitasatospora</taxon>
    </lineage>
</organism>